<evidence type="ECO:0000313" key="3">
    <source>
        <dbReference type="Proteomes" id="UP000658225"/>
    </source>
</evidence>
<dbReference type="RefSeq" id="WP_192600723.1">
    <property type="nucleotide sequence ID" value="NZ_JADBEL010000054.1"/>
</dbReference>
<reference evidence="2" key="1">
    <citation type="submission" date="2020-10" db="EMBL/GenBank/DDBJ databases">
        <title>Genomic Encyclopedia of Type Strains, Phase IV (KMG-IV): sequencing the most valuable type-strain genomes for metagenomic binning, comparative biology and taxonomic classification.</title>
        <authorList>
            <person name="Goeker M."/>
        </authorList>
    </citation>
    <scope>NUCLEOTIDE SEQUENCE</scope>
    <source>
        <strain evidence="2">DSM 13886</strain>
    </source>
</reference>
<organism evidence="2 3">
    <name type="scientific">Sporosarcina limicola</name>
    <dbReference type="NCBI Taxonomy" id="34101"/>
    <lineage>
        <taxon>Bacteria</taxon>
        <taxon>Bacillati</taxon>
        <taxon>Bacillota</taxon>
        <taxon>Bacilli</taxon>
        <taxon>Bacillales</taxon>
        <taxon>Caryophanaceae</taxon>
        <taxon>Sporosarcina</taxon>
    </lineage>
</organism>
<feature type="transmembrane region" description="Helical" evidence="1">
    <location>
        <begin position="30"/>
        <end position="47"/>
    </location>
</feature>
<dbReference type="AlphaFoldDB" id="A0A927MM59"/>
<feature type="transmembrane region" description="Helical" evidence="1">
    <location>
        <begin position="53"/>
        <end position="73"/>
    </location>
</feature>
<name>A0A927MM59_9BACL</name>
<evidence type="ECO:0008006" key="4">
    <source>
        <dbReference type="Google" id="ProtNLM"/>
    </source>
</evidence>
<evidence type="ECO:0000256" key="1">
    <source>
        <dbReference type="SAM" id="Phobius"/>
    </source>
</evidence>
<keyword evidence="3" id="KW-1185">Reference proteome</keyword>
<keyword evidence="1" id="KW-1133">Transmembrane helix</keyword>
<accession>A0A927MM59</accession>
<keyword evidence="1" id="KW-0472">Membrane</keyword>
<protein>
    <recommendedName>
        <fullName evidence="4">Conjugal transfer protein</fullName>
    </recommendedName>
</protein>
<proteinExistence type="predicted"/>
<dbReference type="EMBL" id="JADBEL010000054">
    <property type="protein sequence ID" value="MBE1557138.1"/>
    <property type="molecule type" value="Genomic_DNA"/>
</dbReference>
<keyword evidence="1" id="KW-0812">Transmembrane</keyword>
<gene>
    <name evidence="2" type="ORF">H4683_004275</name>
</gene>
<sequence length="114" mass="13708">MNEHKGKKFVFPENVESGYGIFLGITLRELAIYLLPPAVIGFIILALPPHNVWLMLFKIMLILIVLIMVLAFLSSRPIRYRQNIRFQDYLKLRTDYKQRQKLFYTQKKKERFFR</sequence>
<dbReference type="Proteomes" id="UP000658225">
    <property type="component" value="Unassembled WGS sequence"/>
</dbReference>
<evidence type="ECO:0000313" key="2">
    <source>
        <dbReference type="EMBL" id="MBE1557138.1"/>
    </source>
</evidence>
<comment type="caution">
    <text evidence="2">The sequence shown here is derived from an EMBL/GenBank/DDBJ whole genome shotgun (WGS) entry which is preliminary data.</text>
</comment>